<feature type="compositionally biased region" description="Basic and acidic residues" evidence="1">
    <location>
        <begin position="879"/>
        <end position="890"/>
    </location>
</feature>
<feature type="region of interest" description="Disordered" evidence="1">
    <location>
        <begin position="1328"/>
        <end position="1432"/>
    </location>
</feature>
<evidence type="ECO:0000313" key="2">
    <source>
        <dbReference type="EMBL" id="KAJ2905140.1"/>
    </source>
</evidence>
<accession>A0AAD5RWP3</accession>
<feature type="region of interest" description="Disordered" evidence="1">
    <location>
        <begin position="388"/>
        <end position="574"/>
    </location>
</feature>
<feature type="compositionally biased region" description="Polar residues" evidence="1">
    <location>
        <begin position="1080"/>
        <end position="1098"/>
    </location>
</feature>
<organism evidence="2 3">
    <name type="scientific">Zalerion maritima</name>
    <dbReference type="NCBI Taxonomy" id="339359"/>
    <lineage>
        <taxon>Eukaryota</taxon>
        <taxon>Fungi</taxon>
        <taxon>Dikarya</taxon>
        <taxon>Ascomycota</taxon>
        <taxon>Pezizomycotina</taxon>
        <taxon>Sordariomycetes</taxon>
        <taxon>Lulworthiomycetidae</taxon>
        <taxon>Lulworthiales</taxon>
        <taxon>Lulworthiaceae</taxon>
        <taxon>Zalerion</taxon>
    </lineage>
</organism>
<feature type="compositionally biased region" description="Basic residues" evidence="1">
    <location>
        <begin position="641"/>
        <end position="658"/>
    </location>
</feature>
<gene>
    <name evidence="2" type="ORF">MKZ38_006217</name>
</gene>
<feature type="compositionally biased region" description="Polar residues" evidence="1">
    <location>
        <begin position="965"/>
        <end position="998"/>
    </location>
</feature>
<evidence type="ECO:0000256" key="1">
    <source>
        <dbReference type="SAM" id="MobiDB-lite"/>
    </source>
</evidence>
<protein>
    <recommendedName>
        <fullName evidence="4">Fungal N-terminal domain-containing protein</fullName>
    </recommendedName>
</protein>
<name>A0AAD5RWP3_9PEZI</name>
<feature type="compositionally biased region" description="Pro residues" evidence="1">
    <location>
        <begin position="754"/>
        <end position="763"/>
    </location>
</feature>
<feature type="region of interest" description="Disordered" evidence="1">
    <location>
        <begin position="1282"/>
        <end position="1309"/>
    </location>
</feature>
<feature type="region of interest" description="Disordered" evidence="1">
    <location>
        <begin position="587"/>
        <end position="763"/>
    </location>
</feature>
<keyword evidence="3" id="KW-1185">Reference proteome</keyword>
<dbReference type="EMBL" id="JAKWBI020000037">
    <property type="protein sequence ID" value="KAJ2905140.1"/>
    <property type="molecule type" value="Genomic_DNA"/>
</dbReference>
<evidence type="ECO:0008006" key="4">
    <source>
        <dbReference type="Google" id="ProtNLM"/>
    </source>
</evidence>
<reference evidence="2" key="1">
    <citation type="submission" date="2022-07" db="EMBL/GenBank/DDBJ databases">
        <title>Draft genome sequence of Zalerion maritima ATCC 34329, a (micro)plastics degrading marine fungus.</title>
        <authorList>
            <person name="Paco A."/>
            <person name="Goncalves M.F.M."/>
            <person name="Rocha-Santos T.A.P."/>
            <person name="Alves A."/>
        </authorList>
    </citation>
    <scope>NUCLEOTIDE SEQUENCE</scope>
    <source>
        <strain evidence="2">ATCC 34329</strain>
    </source>
</reference>
<feature type="compositionally biased region" description="Polar residues" evidence="1">
    <location>
        <begin position="596"/>
        <end position="614"/>
    </location>
</feature>
<feature type="compositionally biased region" description="Basic and acidic residues" evidence="1">
    <location>
        <begin position="1066"/>
        <end position="1079"/>
    </location>
</feature>
<dbReference type="Proteomes" id="UP001201980">
    <property type="component" value="Unassembled WGS sequence"/>
</dbReference>
<feature type="compositionally biased region" description="Low complexity" evidence="1">
    <location>
        <begin position="440"/>
        <end position="456"/>
    </location>
</feature>
<feature type="compositionally biased region" description="Basic and acidic residues" evidence="1">
    <location>
        <begin position="955"/>
        <end position="964"/>
    </location>
</feature>
<evidence type="ECO:0000313" key="3">
    <source>
        <dbReference type="Proteomes" id="UP001201980"/>
    </source>
</evidence>
<feature type="compositionally biased region" description="Acidic residues" evidence="1">
    <location>
        <begin position="682"/>
        <end position="712"/>
    </location>
</feature>
<comment type="caution">
    <text evidence="2">The sequence shown here is derived from an EMBL/GenBank/DDBJ whole genome shotgun (WGS) entry which is preliminary data.</text>
</comment>
<sequence length="1504" mass="167236">MALEVVASVAGLITFSASLLKTLKKVQAFRNCPTEVKGIYMEVKQILTDIEMLKRLVESSDTSSIIESEFLDSLTDISSNFLALEYELNDTLSVYENPRRRDKAKNIVQCYLRKDRFSGRMETLRTCVSLKLQVLQCAASLHGTNSNREVERDQQQALRQRLLRACEATTRVRAAIQQLSSDVPSPSELLNDSTTCVSSNIEREECITPGTGICIGSKEVTELVGVTLSAPFAHDSETSVVKYNRKQPLIPVPRPVIEKDERRHAVFKKDDIDESILRRYGVHYDEERGNSADRRIVLRDRVEDWKLDVIAGQSRIMRSIPSQGWDVADSPFVNLPECDVVARLLKSWTKLDPEKIDKECGTLDKVRREVYAPGGVFIECESVQSSNYGSSSAEDFASPESSGDLKPHAPTPPPLQKGVSPSSPPPLRRATLHDGESHISSTKPTTKSTTQQKVPSLSASTRQPPAREPDLVFDNTESLETGTNSSGTPCRSPYLEESRPFRSQAGQPNSDAQTQHTEPYSIRMPPPYRQFNIGNDRAQKKATQEDVPIQQRPYRRQEWDKQGPPPWGLDEITSAGGGRYAKLFRRAGIGSENAPRRQNMSSRFYPKSSYQEPNANRRAQFGYPGNLGPEYCDSAPFRNQQGHRPRARRNKYSVRPHSHSNQERGYDPVANFSYGRGPSWDSSDDWDSDGWDSDGWDSDGWDSDGWDSDGWDSDAMNGAYQYAPPQRSSMDYLQHPEYPSGPRQHSRDARYEPQQPPTLPIPVHPPWHMYRSYLVPPPLTLPDESWHSEKIPKTFNNPRNRQKSKMQAYASLDMDDETGGYDSPPEFNIHTPAKPDTRQKGVCKERAAGNPPDRHHSKRVRAMNPTAQSCAAPKSPVQELDKSKTGEQKRSTSSPSIPLHRPSPSCPTTAFFLSKHEREMGVSKEGNQNGRGHGDSDSDIEGLATVKPSLHNLHRSLETKKEANETISRGQRSQNTMSRARKSSVGNLSDVSSQTSSVVKPAEVSESGTISPRPKASAPQPPSRNIGIEDLRPIQRSHISAAPPTVRQPASSMEHQMARAQQWMDNNERRPPKHARENPGRSSTLPEKISPMTTSVSMGQKRDFDGHKHHTGKDTFLFSRFHEGISLLNSLQSALRPAGHFPVFTRGNSNGQTFHHGPNPILVREFDPGYVPQIPELSSLGEAPLDNETAQEEAKCARTYLFVSREWVDLEILDRHGQKYLEAKDGFFLNPALSWNDIDILTQATSREREVALYKHMTSSEEPTSLNAPPAEFFFTIRQRREQENRGELTEQSKITPPSQQQQQQQRPIHGEIHVATQTISEARDGQGALANPKASVHPAEQNVGSSSIARPLNKRAAAPSSRQARRESSVSSSGTSIVTYTDDETLVDSAVSCTEGDDGGDSSGGESKRNGHFLLHSPRHTSSSSEKASLSAKSYGSAGRIVKLEDQKTRAKSCGIPVVILDENAAAIQVDDGKGDNEQMTVGKKAMRGLNWVFDSLVMGAHG</sequence>
<feature type="compositionally biased region" description="Polar residues" evidence="1">
    <location>
        <begin position="475"/>
        <end position="489"/>
    </location>
</feature>
<feature type="region of interest" description="Disordered" evidence="1">
    <location>
        <begin position="1042"/>
        <end position="1102"/>
    </location>
</feature>
<feature type="compositionally biased region" description="Polar residues" evidence="1">
    <location>
        <begin position="504"/>
        <end position="518"/>
    </location>
</feature>
<feature type="compositionally biased region" description="Low complexity" evidence="1">
    <location>
        <begin position="1423"/>
        <end position="1432"/>
    </location>
</feature>
<feature type="compositionally biased region" description="Basic and acidic residues" evidence="1">
    <location>
        <begin position="1282"/>
        <end position="1291"/>
    </location>
</feature>
<feature type="region of interest" description="Disordered" evidence="1">
    <location>
        <begin position="790"/>
        <end position="1027"/>
    </location>
</feature>
<feature type="compositionally biased region" description="Basic and acidic residues" evidence="1">
    <location>
        <begin position="833"/>
        <end position="847"/>
    </location>
</feature>
<proteinExistence type="predicted"/>